<dbReference type="Gene3D" id="2.40.110.10">
    <property type="entry name" value="Butyryl-CoA Dehydrogenase, subunit A, domain 2"/>
    <property type="match status" value="1"/>
</dbReference>
<evidence type="ECO:0000256" key="2">
    <source>
        <dbReference type="ARBA" id="ARBA00009347"/>
    </source>
</evidence>
<dbReference type="PANTHER" id="PTHR43884:SF20">
    <property type="entry name" value="ACYL-COA DEHYDROGENASE FADE28"/>
    <property type="match status" value="1"/>
</dbReference>
<evidence type="ECO:0000259" key="7">
    <source>
        <dbReference type="Pfam" id="PF00441"/>
    </source>
</evidence>
<feature type="domain" description="Acyl-CoA oxidase/dehydrogenase middle" evidence="8">
    <location>
        <begin position="122"/>
        <end position="212"/>
    </location>
</feature>
<dbReference type="EMBL" id="PXYK01000002">
    <property type="protein sequence ID" value="PSJ65226.1"/>
    <property type="molecule type" value="Genomic_DNA"/>
</dbReference>
<evidence type="ECO:0000313" key="11">
    <source>
        <dbReference type="Proteomes" id="UP000241229"/>
    </source>
</evidence>
<dbReference type="GO" id="GO:0050660">
    <property type="term" value="F:flavin adenine dinucleotide binding"/>
    <property type="evidence" value="ECO:0007669"/>
    <property type="project" value="InterPro"/>
</dbReference>
<comment type="cofactor">
    <cofactor evidence="1 6">
        <name>FAD</name>
        <dbReference type="ChEBI" id="CHEBI:57692"/>
    </cofactor>
</comment>
<dbReference type="OrthoDB" id="9775090at2"/>
<accession>A0A2P7SRW6</accession>
<keyword evidence="5 6" id="KW-0560">Oxidoreductase</keyword>
<feature type="domain" description="Acyl-CoA dehydrogenase/oxidase N-terminal" evidence="9">
    <location>
        <begin position="6"/>
        <end position="115"/>
    </location>
</feature>
<keyword evidence="11" id="KW-1185">Reference proteome</keyword>
<dbReference type="CDD" id="cd00567">
    <property type="entry name" value="ACAD"/>
    <property type="match status" value="1"/>
</dbReference>
<dbReference type="PANTHER" id="PTHR43884">
    <property type="entry name" value="ACYL-COA DEHYDROGENASE"/>
    <property type="match status" value="1"/>
</dbReference>
<dbReference type="InterPro" id="IPR046373">
    <property type="entry name" value="Acyl-CoA_Oxase/DH_mid-dom_sf"/>
</dbReference>
<keyword evidence="3 6" id="KW-0285">Flavoprotein</keyword>
<evidence type="ECO:0000256" key="1">
    <source>
        <dbReference type="ARBA" id="ARBA00001974"/>
    </source>
</evidence>
<comment type="caution">
    <text evidence="10">The sequence shown here is derived from an EMBL/GenBank/DDBJ whole genome shotgun (WGS) entry which is preliminary data.</text>
</comment>
<dbReference type="Pfam" id="PF02770">
    <property type="entry name" value="Acyl-CoA_dh_M"/>
    <property type="match status" value="1"/>
</dbReference>
<dbReference type="Pfam" id="PF00441">
    <property type="entry name" value="Acyl-CoA_dh_1"/>
    <property type="match status" value="1"/>
</dbReference>
<evidence type="ECO:0000259" key="8">
    <source>
        <dbReference type="Pfam" id="PF02770"/>
    </source>
</evidence>
<dbReference type="Pfam" id="PF02771">
    <property type="entry name" value="Acyl-CoA_dh_N"/>
    <property type="match status" value="1"/>
</dbReference>
<dbReference type="SUPFAM" id="SSF47203">
    <property type="entry name" value="Acyl-CoA dehydrogenase C-terminal domain-like"/>
    <property type="match status" value="1"/>
</dbReference>
<dbReference type="InterPro" id="IPR013786">
    <property type="entry name" value="AcylCoA_DH/ox_N"/>
</dbReference>
<dbReference type="InterPro" id="IPR009100">
    <property type="entry name" value="AcylCoA_DH/oxidase_NM_dom_sf"/>
</dbReference>
<evidence type="ECO:0000313" key="10">
    <source>
        <dbReference type="EMBL" id="PSJ65226.1"/>
    </source>
</evidence>
<keyword evidence="4 6" id="KW-0274">FAD</keyword>
<sequence length="378" mass="40553">MDFRLSDEQAMLRESLSGWLARNYGFEQWRRLTARRPPYSLENWDSFAAMGWLRLAMPEDTGGMGLGAIEEAGVGEAFGSHLVVEPYLSSIVLSAGLIALAGTAAQQSAMLPAIGGGRLRIAFAHAEAESRFELSRIGTRAARTEAGYVLSGRKILVLDAPGADRIMVLARTAGDIAAEAGLGLFILDPKSQGVSLRSYTTVDDRQAADLVLDGAVAEEVLGDPEAAYPAVAAATDRALVYLCAEGVGAMSALCEQTLAYVRIRQQFGQPIGDFQVIQHRVVDMRVQLECARALTLYAASVADGEPLERARAASAAKVQVGRSARFVGRAAVQLHGGIGMTDELAVGHYFKRLLMVETLLGDIDFHQRRFASLPSELA</sequence>
<dbReference type="Gene3D" id="1.10.540.10">
    <property type="entry name" value="Acyl-CoA dehydrogenase/oxidase, N-terminal domain"/>
    <property type="match status" value="1"/>
</dbReference>
<dbReference type="InterPro" id="IPR036250">
    <property type="entry name" value="AcylCo_DH-like_C"/>
</dbReference>
<protein>
    <submittedName>
        <fullName evidence="10">Pimeloyl-CoA dehydrogenase small subunit</fullName>
    </submittedName>
</protein>
<dbReference type="Proteomes" id="UP000241229">
    <property type="component" value="Unassembled WGS sequence"/>
</dbReference>
<name>A0A2P7SRW6_9HYPH</name>
<reference evidence="10 11" key="1">
    <citation type="submission" date="2018-03" db="EMBL/GenBank/DDBJ databases">
        <title>The draft genome of Mesorhizobium sp. 6GN-30.</title>
        <authorList>
            <person name="Liu L."/>
            <person name="Li L."/>
            <person name="Wang T."/>
            <person name="Zhang X."/>
            <person name="Liang L."/>
        </authorList>
    </citation>
    <scope>NUCLEOTIDE SEQUENCE [LARGE SCALE GENOMIC DNA]</scope>
    <source>
        <strain evidence="10 11">6GN30</strain>
    </source>
</reference>
<evidence type="ECO:0000256" key="4">
    <source>
        <dbReference type="ARBA" id="ARBA00022827"/>
    </source>
</evidence>
<dbReference type="AlphaFoldDB" id="A0A2P7SRW6"/>
<dbReference type="InterPro" id="IPR009075">
    <property type="entry name" value="AcylCo_DH/oxidase_C"/>
</dbReference>
<evidence type="ECO:0000256" key="6">
    <source>
        <dbReference type="RuleBase" id="RU362125"/>
    </source>
</evidence>
<evidence type="ECO:0000259" key="9">
    <source>
        <dbReference type="Pfam" id="PF02771"/>
    </source>
</evidence>
<feature type="domain" description="Acyl-CoA dehydrogenase/oxidase C-terminal" evidence="7">
    <location>
        <begin position="242"/>
        <end position="366"/>
    </location>
</feature>
<gene>
    <name evidence="10" type="ORF">C7I84_02455</name>
</gene>
<evidence type="ECO:0000256" key="3">
    <source>
        <dbReference type="ARBA" id="ARBA00022630"/>
    </source>
</evidence>
<organism evidence="10 11">
    <name type="scientific">Kumtagia ephedrae</name>
    <dbReference type="NCBI Taxonomy" id="2116701"/>
    <lineage>
        <taxon>Bacteria</taxon>
        <taxon>Pseudomonadati</taxon>
        <taxon>Pseudomonadota</taxon>
        <taxon>Alphaproteobacteria</taxon>
        <taxon>Hyphomicrobiales</taxon>
        <taxon>Phyllobacteriaceae</taxon>
        <taxon>Kumtagia</taxon>
    </lineage>
</organism>
<dbReference type="GO" id="GO:0003995">
    <property type="term" value="F:acyl-CoA dehydrogenase activity"/>
    <property type="evidence" value="ECO:0007669"/>
    <property type="project" value="TreeGrafter"/>
</dbReference>
<evidence type="ECO:0000256" key="5">
    <source>
        <dbReference type="ARBA" id="ARBA00023002"/>
    </source>
</evidence>
<dbReference type="RefSeq" id="WP_106770566.1">
    <property type="nucleotide sequence ID" value="NZ_PXYK01000002.1"/>
</dbReference>
<dbReference type="SUPFAM" id="SSF56645">
    <property type="entry name" value="Acyl-CoA dehydrogenase NM domain-like"/>
    <property type="match status" value="1"/>
</dbReference>
<dbReference type="Gene3D" id="1.20.140.10">
    <property type="entry name" value="Butyryl-CoA Dehydrogenase, subunit A, domain 3"/>
    <property type="match status" value="1"/>
</dbReference>
<comment type="similarity">
    <text evidence="2 6">Belongs to the acyl-CoA dehydrogenase family.</text>
</comment>
<dbReference type="InterPro" id="IPR006091">
    <property type="entry name" value="Acyl-CoA_Oxase/DH_mid-dom"/>
</dbReference>
<dbReference type="InterPro" id="IPR037069">
    <property type="entry name" value="AcylCoA_DH/ox_N_sf"/>
</dbReference>
<proteinExistence type="inferred from homology"/>